<evidence type="ECO:0000313" key="2">
    <source>
        <dbReference type="Proteomes" id="UP000077177"/>
    </source>
</evidence>
<name>A0A172TSN4_9BACT</name>
<dbReference type="RefSeq" id="WP_066402194.1">
    <property type="nucleotide sequence ID" value="NZ_CP011390.1"/>
</dbReference>
<protein>
    <recommendedName>
        <fullName evidence="3">Secretion system C-terminal sorting domain-containing protein</fullName>
    </recommendedName>
</protein>
<accession>A0A172TSN4</accession>
<keyword evidence="2" id="KW-1185">Reference proteome</keyword>
<reference evidence="2" key="1">
    <citation type="submission" date="2015-01" db="EMBL/GenBank/DDBJ databases">
        <title>Flavisolibacter sp./LCS9/ whole genome sequencing.</title>
        <authorList>
            <person name="Kim M.K."/>
            <person name="Srinivasan S."/>
            <person name="Lee J.-J."/>
        </authorList>
    </citation>
    <scope>NUCLEOTIDE SEQUENCE [LARGE SCALE GENOMIC DNA]</scope>
    <source>
        <strain evidence="2">LCS9</strain>
    </source>
</reference>
<evidence type="ECO:0008006" key="3">
    <source>
        <dbReference type="Google" id="ProtNLM"/>
    </source>
</evidence>
<dbReference type="KEGG" id="fla:SY85_05340"/>
<sequence length="60" mass="6232">MSRNPVVKDGIVSVTVPDVSSKPALTVFNVNGNAVRQTNVKANVTKLSVAGLASGVFYLT</sequence>
<dbReference type="InterPro" id="IPR026444">
    <property type="entry name" value="Secre_tail"/>
</dbReference>
<proteinExistence type="predicted"/>
<organism evidence="1 2">
    <name type="scientific">Flavisolibacter tropicus</name>
    <dbReference type="NCBI Taxonomy" id="1492898"/>
    <lineage>
        <taxon>Bacteria</taxon>
        <taxon>Pseudomonadati</taxon>
        <taxon>Bacteroidota</taxon>
        <taxon>Chitinophagia</taxon>
        <taxon>Chitinophagales</taxon>
        <taxon>Chitinophagaceae</taxon>
        <taxon>Flavisolibacter</taxon>
    </lineage>
</organism>
<dbReference type="STRING" id="1492898.SY85_05340"/>
<dbReference type="EMBL" id="CP011390">
    <property type="protein sequence ID" value="ANE50006.1"/>
    <property type="molecule type" value="Genomic_DNA"/>
</dbReference>
<gene>
    <name evidence="1" type="ORF">SY85_05340</name>
</gene>
<dbReference type="Proteomes" id="UP000077177">
    <property type="component" value="Chromosome"/>
</dbReference>
<dbReference type="NCBIfam" id="TIGR04183">
    <property type="entry name" value="Por_Secre_tail"/>
    <property type="match status" value="1"/>
</dbReference>
<dbReference type="AlphaFoldDB" id="A0A172TSN4"/>
<evidence type="ECO:0000313" key="1">
    <source>
        <dbReference type="EMBL" id="ANE50006.1"/>
    </source>
</evidence>
<reference evidence="1 2" key="2">
    <citation type="journal article" date="2016" name="Int. J. Syst. Evol. Microbiol.">
        <title>Flavisolibacter tropicus sp. nov., isolated from tropical soil.</title>
        <authorList>
            <person name="Lee J.J."/>
            <person name="Kang M.S."/>
            <person name="Kim G.S."/>
            <person name="Lee C.S."/>
            <person name="Lim S."/>
            <person name="Lee J."/>
            <person name="Roh S.H."/>
            <person name="Kang H."/>
            <person name="Ha J.M."/>
            <person name="Bae S."/>
            <person name="Jung H.Y."/>
            <person name="Kim M.K."/>
        </authorList>
    </citation>
    <scope>NUCLEOTIDE SEQUENCE [LARGE SCALE GENOMIC DNA]</scope>
    <source>
        <strain evidence="1 2">LCS9</strain>
    </source>
</reference>